<comment type="caution">
    <text evidence="2">The sequence shown here is derived from an EMBL/GenBank/DDBJ whole genome shotgun (WGS) entry which is preliminary data.</text>
</comment>
<dbReference type="PANTHER" id="PTHR48100:SF32">
    <property type="entry name" value="ANCHORED PROTEIN, PUTATIVE (AFU_ORTHOLOGUE AFUA_1G10590)-RELATED"/>
    <property type="match status" value="1"/>
</dbReference>
<dbReference type="AlphaFoldDB" id="A0A9P4ISV9"/>
<keyword evidence="3" id="KW-1185">Reference proteome</keyword>
<protein>
    <submittedName>
        <fullName evidence="2">Phosphoglycerate mutase-like protein</fullName>
    </submittedName>
</protein>
<keyword evidence="1" id="KW-0732">Signal</keyword>
<accession>A0A9P4ISV9</accession>
<evidence type="ECO:0000256" key="1">
    <source>
        <dbReference type="SAM" id="SignalP"/>
    </source>
</evidence>
<sequence length="395" mass="42877">MVSFTLTALTAFSLYTLSGATTHSPTPVSGPSAATFSVPTASTANPTASGITVDHGKAYIKYTTVTGFFLQDLNTTNQTGFDYATVNFGLLNRTYPDETPSDCRLPQWGRFDKYLTRLNRYADRNTHYKLLFIGRHGEGYHNAAETFYGTPAWNCYWSEQPGNSTNSWSDARLTPNGIAQASKANAYWARLQTEQRITTPQSFYVSPLTRCLQTANTTFASLSLPKKYPFHPTVKEFLRESISIHTCDRRSSRSYIQSLFPSWSIDPTLTQSDELWSGITAETNSAQDYRSTIVLDDIFSSDRNRVISLTTHSGETGSLLRVLGHRAFSLGTGQIIPVLVKAETVKSAPALTTTAPWTAGAWCTAGPPVTSGAAGCTCAGGVSPTEGTASSTPTA</sequence>
<dbReference type="Proteomes" id="UP000799439">
    <property type="component" value="Unassembled WGS sequence"/>
</dbReference>
<dbReference type="InterPro" id="IPR013078">
    <property type="entry name" value="His_Pase_superF_clade-1"/>
</dbReference>
<evidence type="ECO:0000313" key="2">
    <source>
        <dbReference type="EMBL" id="KAF2149393.1"/>
    </source>
</evidence>
<feature type="signal peptide" evidence="1">
    <location>
        <begin position="1"/>
        <end position="20"/>
    </location>
</feature>
<reference evidence="2" key="1">
    <citation type="journal article" date="2020" name="Stud. Mycol.">
        <title>101 Dothideomycetes genomes: a test case for predicting lifestyles and emergence of pathogens.</title>
        <authorList>
            <person name="Haridas S."/>
            <person name="Albert R."/>
            <person name="Binder M."/>
            <person name="Bloem J."/>
            <person name="Labutti K."/>
            <person name="Salamov A."/>
            <person name="Andreopoulos B."/>
            <person name="Baker S."/>
            <person name="Barry K."/>
            <person name="Bills G."/>
            <person name="Bluhm B."/>
            <person name="Cannon C."/>
            <person name="Castanera R."/>
            <person name="Culley D."/>
            <person name="Daum C."/>
            <person name="Ezra D."/>
            <person name="Gonzalez J."/>
            <person name="Henrissat B."/>
            <person name="Kuo A."/>
            <person name="Liang C."/>
            <person name="Lipzen A."/>
            <person name="Lutzoni F."/>
            <person name="Magnuson J."/>
            <person name="Mondo S."/>
            <person name="Nolan M."/>
            <person name="Ohm R."/>
            <person name="Pangilinan J."/>
            <person name="Park H.-J."/>
            <person name="Ramirez L."/>
            <person name="Alfaro M."/>
            <person name="Sun H."/>
            <person name="Tritt A."/>
            <person name="Yoshinaga Y."/>
            <person name="Zwiers L.-H."/>
            <person name="Turgeon B."/>
            <person name="Goodwin S."/>
            <person name="Spatafora J."/>
            <person name="Crous P."/>
            <person name="Grigoriev I."/>
        </authorList>
    </citation>
    <scope>NUCLEOTIDE SEQUENCE</scope>
    <source>
        <strain evidence="2">CBS 260.36</strain>
    </source>
</reference>
<name>A0A9P4ISV9_9PEZI</name>
<dbReference type="Pfam" id="PF00300">
    <property type="entry name" value="His_Phos_1"/>
    <property type="match status" value="1"/>
</dbReference>
<proteinExistence type="predicted"/>
<dbReference type="GO" id="GO:0016791">
    <property type="term" value="F:phosphatase activity"/>
    <property type="evidence" value="ECO:0007669"/>
    <property type="project" value="TreeGrafter"/>
</dbReference>
<gene>
    <name evidence="2" type="ORF">K461DRAFT_287991</name>
</gene>
<dbReference type="InterPro" id="IPR029033">
    <property type="entry name" value="His_PPase_superfam"/>
</dbReference>
<organism evidence="2 3">
    <name type="scientific">Myriangium duriaei CBS 260.36</name>
    <dbReference type="NCBI Taxonomy" id="1168546"/>
    <lineage>
        <taxon>Eukaryota</taxon>
        <taxon>Fungi</taxon>
        <taxon>Dikarya</taxon>
        <taxon>Ascomycota</taxon>
        <taxon>Pezizomycotina</taxon>
        <taxon>Dothideomycetes</taxon>
        <taxon>Dothideomycetidae</taxon>
        <taxon>Myriangiales</taxon>
        <taxon>Myriangiaceae</taxon>
        <taxon>Myriangium</taxon>
    </lineage>
</organism>
<dbReference type="PANTHER" id="PTHR48100">
    <property type="entry name" value="BROAD-SPECIFICITY PHOSPHATASE YOR283W-RELATED"/>
    <property type="match status" value="1"/>
</dbReference>
<dbReference type="SUPFAM" id="SSF53254">
    <property type="entry name" value="Phosphoglycerate mutase-like"/>
    <property type="match status" value="1"/>
</dbReference>
<dbReference type="EMBL" id="ML996091">
    <property type="protein sequence ID" value="KAF2149393.1"/>
    <property type="molecule type" value="Genomic_DNA"/>
</dbReference>
<dbReference type="GO" id="GO:0005737">
    <property type="term" value="C:cytoplasm"/>
    <property type="evidence" value="ECO:0007669"/>
    <property type="project" value="TreeGrafter"/>
</dbReference>
<evidence type="ECO:0000313" key="3">
    <source>
        <dbReference type="Proteomes" id="UP000799439"/>
    </source>
</evidence>
<dbReference type="CDD" id="cd07067">
    <property type="entry name" value="HP_PGM_like"/>
    <property type="match status" value="1"/>
</dbReference>
<dbReference type="Gene3D" id="3.40.50.1240">
    <property type="entry name" value="Phosphoglycerate mutase-like"/>
    <property type="match status" value="1"/>
</dbReference>
<dbReference type="OrthoDB" id="496981at2759"/>
<feature type="chain" id="PRO_5040127539" evidence="1">
    <location>
        <begin position="21"/>
        <end position="395"/>
    </location>
</feature>
<dbReference type="InterPro" id="IPR050275">
    <property type="entry name" value="PGM_Phosphatase"/>
</dbReference>